<protein>
    <submittedName>
        <fullName evidence="1">Uncharacterized protein</fullName>
    </submittedName>
</protein>
<dbReference type="Proteomes" id="UP000192578">
    <property type="component" value="Unassembled WGS sequence"/>
</dbReference>
<proteinExistence type="predicted"/>
<dbReference type="EMBL" id="MTYJ01000019">
    <property type="protein sequence ID" value="OQV22118.1"/>
    <property type="molecule type" value="Genomic_DNA"/>
</dbReference>
<comment type="caution">
    <text evidence="1">The sequence shown here is derived from an EMBL/GenBank/DDBJ whole genome shotgun (WGS) entry which is preliminary data.</text>
</comment>
<sequence>MLPLWILSKILPPPRTGRSRRVYGLSGCIAAGIFLFENTSRFYCTVESTMASDICSLARHQLCNAPWRPLATVAALTEDPSVGYVRLESAGWFVKETWKKPVQ</sequence>
<reference evidence="2" key="1">
    <citation type="submission" date="2017-01" db="EMBL/GenBank/DDBJ databases">
        <title>Comparative genomics of anhydrobiosis in the tardigrade Hypsibius dujardini.</title>
        <authorList>
            <person name="Yoshida Y."/>
            <person name="Koutsovoulos G."/>
            <person name="Laetsch D."/>
            <person name="Stevens L."/>
            <person name="Kumar S."/>
            <person name="Horikawa D."/>
            <person name="Ishino K."/>
            <person name="Komine S."/>
            <person name="Tomita M."/>
            <person name="Blaxter M."/>
            <person name="Arakawa K."/>
        </authorList>
    </citation>
    <scope>NUCLEOTIDE SEQUENCE [LARGE SCALE GENOMIC DNA]</scope>
    <source>
        <strain evidence="2">Z151</strain>
    </source>
</reference>
<evidence type="ECO:0000313" key="2">
    <source>
        <dbReference type="Proteomes" id="UP000192578"/>
    </source>
</evidence>
<dbReference type="AlphaFoldDB" id="A0A1W0X3W8"/>
<accession>A0A1W0X3W8</accession>
<keyword evidence="2" id="KW-1185">Reference proteome</keyword>
<name>A0A1W0X3W8_HYPEX</name>
<gene>
    <name evidence="1" type="ORF">BV898_03964</name>
</gene>
<evidence type="ECO:0000313" key="1">
    <source>
        <dbReference type="EMBL" id="OQV22118.1"/>
    </source>
</evidence>
<organism evidence="1 2">
    <name type="scientific">Hypsibius exemplaris</name>
    <name type="common">Freshwater tardigrade</name>
    <dbReference type="NCBI Taxonomy" id="2072580"/>
    <lineage>
        <taxon>Eukaryota</taxon>
        <taxon>Metazoa</taxon>
        <taxon>Ecdysozoa</taxon>
        <taxon>Tardigrada</taxon>
        <taxon>Eutardigrada</taxon>
        <taxon>Parachela</taxon>
        <taxon>Hypsibioidea</taxon>
        <taxon>Hypsibiidae</taxon>
        <taxon>Hypsibius</taxon>
    </lineage>
</organism>